<proteinExistence type="predicted"/>
<feature type="region of interest" description="Disordered" evidence="1">
    <location>
        <begin position="66"/>
        <end position="149"/>
    </location>
</feature>
<evidence type="ECO:0000313" key="2">
    <source>
        <dbReference type="EMBL" id="MFD2513044.1"/>
    </source>
</evidence>
<sequence length="149" mass="19127">MHHDEHDPRHPHHNNLRNRREQHPRHHHDQNFNDFRSRWGEPNPYIHLNHQHDWHSEDVGRFEDQGRFHKEDWLPNQQNRQYQQRHHEHQQRHPDKHSQDPLWRQRDVHFDSSNQRVEDRWYEDPLMPHPKSRRRSRDPRDEYWNERNR</sequence>
<comment type="caution">
    <text evidence="2">The sequence shown here is derived from an EMBL/GenBank/DDBJ whole genome shotgun (WGS) entry which is preliminary data.</text>
</comment>
<organism evidence="2 3">
    <name type="scientific">Pontibacter locisalis</name>
    <dbReference type="NCBI Taxonomy" id="1719035"/>
    <lineage>
        <taxon>Bacteria</taxon>
        <taxon>Pseudomonadati</taxon>
        <taxon>Bacteroidota</taxon>
        <taxon>Cytophagia</taxon>
        <taxon>Cytophagales</taxon>
        <taxon>Hymenobacteraceae</taxon>
        <taxon>Pontibacter</taxon>
    </lineage>
</organism>
<dbReference type="Proteomes" id="UP001597544">
    <property type="component" value="Unassembled WGS sequence"/>
</dbReference>
<feature type="compositionally biased region" description="Basic and acidic residues" evidence="1">
    <location>
        <begin position="91"/>
        <end position="123"/>
    </location>
</feature>
<name>A0ABW5IHC1_9BACT</name>
<protein>
    <submittedName>
        <fullName evidence="2">Uncharacterized protein</fullName>
    </submittedName>
</protein>
<feature type="compositionally biased region" description="Basic and acidic residues" evidence="1">
    <location>
        <begin position="29"/>
        <end position="39"/>
    </location>
</feature>
<dbReference type="RefSeq" id="WP_377503503.1">
    <property type="nucleotide sequence ID" value="NZ_JBHULU010000004.1"/>
</dbReference>
<evidence type="ECO:0000256" key="1">
    <source>
        <dbReference type="SAM" id="MobiDB-lite"/>
    </source>
</evidence>
<evidence type="ECO:0000313" key="3">
    <source>
        <dbReference type="Proteomes" id="UP001597544"/>
    </source>
</evidence>
<feature type="region of interest" description="Disordered" evidence="1">
    <location>
        <begin position="1"/>
        <end position="48"/>
    </location>
</feature>
<keyword evidence="3" id="KW-1185">Reference proteome</keyword>
<gene>
    <name evidence="2" type="ORF">ACFSRY_04145</name>
</gene>
<dbReference type="EMBL" id="JBHULU010000004">
    <property type="protein sequence ID" value="MFD2513044.1"/>
    <property type="molecule type" value="Genomic_DNA"/>
</dbReference>
<accession>A0ABW5IHC1</accession>
<feature type="compositionally biased region" description="Basic residues" evidence="1">
    <location>
        <begin position="9"/>
        <end position="28"/>
    </location>
</feature>
<feature type="compositionally biased region" description="Basic and acidic residues" evidence="1">
    <location>
        <begin position="138"/>
        <end position="149"/>
    </location>
</feature>
<reference evidence="3" key="1">
    <citation type="journal article" date="2019" name="Int. J. Syst. Evol. Microbiol.">
        <title>The Global Catalogue of Microorganisms (GCM) 10K type strain sequencing project: providing services to taxonomists for standard genome sequencing and annotation.</title>
        <authorList>
            <consortium name="The Broad Institute Genomics Platform"/>
            <consortium name="The Broad Institute Genome Sequencing Center for Infectious Disease"/>
            <person name="Wu L."/>
            <person name="Ma J."/>
        </authorList>
    </citation>
    <scope>NUCLEOTIDE SEQUENCE [LARGE SCALE GENOMIC DNA]</scope>
    <source>
        <strain evidence="3">KCTC 42498</strain>
    </source>
</reference>